<dbReference type="AlphaFoldDB" id="D7DHL0"/>
<protein>
    <submittedName>
        <fullName evidence="1">Uncharacterized protein</fullName>
    </submittedName>
</protein>
<organism evidence="1 2">
    <name type="scientific">Methylotenera versatilis (strain 301)</name>
    <dbReference type="NCBI Taxonomy" id="666681"/>
    <lineage>
        <taxon>Bacteria</taxon>
        <taxon>Pseudomonadati</taxon>
        <taxon>Pseudomonadota</taxon>
        <taxon>Betaproteobacteria</taxon>
        <taxon>Nitrosomonadales</taxon>
        <taxon>Methylophilaceae</taxon>
        <taxon>Methylotenera</taxon>
    </lineage>
</organism>
<evidence type="ECO:0000313" key="2">
    <source>
        <dbReference type="Proteomes" id="UP000000383"/>
    </source>
</evidence>
<accession>D7DHL0</accession>
<dbReference type="HOGENOM" id="CLU_2807588_0_0_4"/>
<keyword evidence="2" id="KW-1185">Reference proteome</keyword>
<reference evidence="1 2" key="2">
    <citation type="journal article" date="2011" name="J. Bacteriol.">
        <title>Genomes of three methylotrophs from a single niche uncover genetic and metabolic divergence of Methylophilaceae.</title>
        <authorList>
            <person name="Lapidus A."/>
            <person name="Clum A."/>
            <person name="Labutti K."/>
            <person name="Kaluzhnaya M.G."/>
            <person name="Lim S."/>
            <person name="Beck D.A."/>
            <person name="Glavina Del Rio T."/>
            <person name="Nolan M."/>
            <person name="Mavromatis K."/>
            <person name="Huntemann M."/>
            <person name="Lucas S."/>
            <person name="Lidstrom M.E."/>
            <person name="Ivanova N."/>
            <person name="Chistoserdova L."/>
        </authorList>
    </citation>
    <scope>NUCLEOTIDE SEQUENCE [LARGE SCALE GENOMIC DNA]</scope>
    <source>
        <strain evidence="1 2">301</strain>
    </source>
</reference>
<sequence>MKDLFDSYFYKISNLLGRNQPIPVDKHDVEPETDEDLVHMSYSDYIKFINEEERKKASPLQPDLYSS</sequence>
<dbReference type="KEGG" id="meh:M301_1161"/>
<gene>
    <name evidence="1" type="ordered locus">M301_1161</name>
</gene>
<evidence type="ECO:0000313" key="1">
    <source>
        <dbReference type="EMBL" id="ADI29545.1"/>
    </source>
</evidence>
<dbReference type="RefSeq" id="WP_013147861.1">
    <property type="nucleotide sequence ID" value="NC_014207.1"/>
</dbReference>
<dbReference type="Proteomes" id="UP000000383">
    <property type="component" value="Chromosome"/>
</dbReference>
<reference evidence="2" key="1">
    <citation type="submission" date="2010-05" db="EMBL/GenBank/DDBJ databases">
        <title>Complete sequence of Methylotenera sp. 301.</title>
        <authorList>
            <person name="Lucas S."/>
            <person name="Copeland A."/>
            <person name="Lapidus A."/>
            <person name="Cheng J.-F."/>
            <person name="Bruce D."/>
            <person name="Goodwin L."/>
            <person name="Pitluck S."/>
            <person name="Clum A."/>
            <person name="Land M."/>
            <person name="Hauser L."/>
            <person name="Kyrpides N."/>
            <person name="Ivanova N."/>
            <person name="Chistoservova L."/>
            <person name="Kalyuzhnaya M."/>
            <person name="Woyke T."/>
        </authorList>
    </citation>
    <scope>NUCLEOTIDE SEQUENCE [LARGE SCALE GENOMIC DNA]</scope>
    <source>
        <strain evidence="2">301</strain>
    </source>
</reference>
<proteinExistence type="predicted"/>
<name>D7DHL0_METV0</name>
<dbReference type="EMBL" id="CP002056">
    <property type="protein sequence ID" value="ADI29545.1"/>
    <property type="molecule type" value="Genomic_DNA"/>
</dbReference>